<reference evidence="3" key="1">
    <citation type="submission" date="2022-12" db="EMBL/GenBank/DDBJ databases">
        <title>Species Delineation and Comparative Genomics within the Campylobacter ureolyticus Complex.</title>
        <authorList>
            <person name="Maki J."/>
            <person name="Howard M."/>
            <person name="Connelly S."/>
            <person name="Hardy D.J."/>
            <person name="Cameron A."/>
        </authorList>
    </citation>
    <scope>NUCLEOTIDE SEQUENCE</scope>
    <source>
        <strain evidence="3">URMC_786</strain>
    </source>
</reference>
<dbReference type="Pfam" id="PF07676">
    <property type="entry name" value="PD40"/>
    <property type="match status" value="1"/>
</dbReference>
<dbReference type="AlphaFoldDB" id="A0A9Q4KPZ9"/>
<dbReference type="PANTHER" id="PTHR36842:SF1">
    <property type="entry name" value="PROTEIN TOLB"/>
    <property type="match status" value="1"/>
</dbReference>
<feature type="signal peptide" evidence="2">
    <location>
        <begin position="1"/>
        <end position="18"/>
    </location>
</feature>
<dbReference type="SUPFAM" id="SSF69304">
    <property type="entry name" value="Tricorn protease N-terminal domain"/>
    <property type="match status" value="1"/>
</dbReference>
<sequence>MKKIFLMFSFCIFMFASDATTTIVNEGLNLPKITIQDASNLNDKNLQSQFFKLILGDLKVGATFDVDNGYYTSSYEGDYSSNLTTTNPSLIVRYELNGDVYTELALKIKVIDGKSGKVLYESNFSQKNGAKFPFLAHNAVSEIVKNFGYSDVDWMNKMLIYAVYTSSANSSIFVSDYTLTYQKEVLSGGLNIFPKWGSKEQDEFYYTHYVNDVEPVIYKYNLRNVKKTKILEGSGMLTVSDVSSDGTKLLITDAPSDQPDIFLYDLRSRNKTKITNYPGIDVNGNFVDDDTKVVFVSDRLGYPNVFATDINGGGIEQMVFHGKNNSSISTSGNYVVYSSREENRDFNLYLISTKTDYIRQLTAGGKNLFPRFSHDGGTVVFIKDANYQSAVGIIRINENKSFQFPLKIGKFQSLDW</sequence>
<dbReference type="EMBL" id="JAPXGP010000004">
    <property type="protein sequence ID" value="MCZ6162017.1"/>
    <property type="molecule type" value="Genomic_DNA"/>
</dbReference>
<evidence type="ECO:0000256" key="2">
    <source>
        <dbReference type="SAM" id="SignalP"/>
    </source>
</evidence>
<proteinExistence type="inferred from homology"/>
<dbReference type="RefSeq" id="WP_269480319.1">
    <property type="nucleotide sequence ID" value="NZ_JAPXGH010000004.1"/>
</dbReference>
<dbReference type="PANTHER" id="PTHR36842">
    <property type="entry name" value="PROTEIN TOLB HOMOLOG"/>
    <property type="match status" value="1"/>
</dbReference>
<dbReference type="Proteomes" id="UP001075461">
    <property type="component" value="Unassembled WGS sequence"/>
</dbReference>
<organism evidence="3 4">
    <name type="scientific">Campylobacter ureolyticus</name>
    <dbReference type="NCBI Taxonomy" id="827"/>
    <lineage>
        <taxon>Bacteria</taxon>
        <taxon>Pseudomonadati</taxon>
        <taxon>Campylobacterota</taxon>
        <taxon>Epsilonproteobacteria</taxon>
        <taxon>Campylobacterales</taxon>
        <taxon>Campylobacteraceae</taxon>
        <taxon>Campylobacter</taxon>
    </lineage>
</organism>
<evidence type="ECO:0000256" key="1">
    <source>
        <dbReference type="ARBA" id="ARBA00009820"/>
    </source>
</evidence>
<comment type="caution">
    <text evidence="3">The sequence shown here is derived from an EMBL/GenBank/DDBJ whole genome shotgun (WGS) entry which is preliminary data.</text>
</comment>
<comment type="similarity">
    <text evidence="1">Belongs to the TolB family.</text>
</comment>
<gene>
    <name evidence="3" type="primary">tolB</name>
    <name evidence="3" type="ORF">O6B92_06665</name>
</gene>
<dbReference type="InterPro" id="IPR011659">
    <property type="entry name" value="WD40"/>
</dbReference>
<keyword evidence="2" id="KW-0732">Signal</keyword>
<protein>
    <submittedName>
        <fullName evidence="3">Tol-Pal system protein TolB</fullName>
    </submittedName>
</protein>
<dbReference type="NCBIfam" id="NF003124">
    <property type="entry name" value="PRK04043.1"/>
    <property type="match status" value="1"/>
</dbReference>
<evidence type="ECO:0000313" key="3">
    <source>
        <dbReference type="EMBL" id="MCZ6162017.1"/>
    </source>
</evidence>
<feature type="chain" id="PRO_5040237975" evidence="2">
    <location>
        <begin position="19"/>
        <end position="416"/>
    </location>
</feature>
<evidence type="ECO:0000313" key="4">
    <source>
        <dbReference type="Proteomes" id="UP001075461"/>
    </source>
</evidence>
<name>A0A9Q4KPZ9_9BACT</name>
<accession>A0A9Q4KPZ9</accession>
<dbReference type="Gene3D" id="2.120.10.30">
    <property type="entry name" value="TolB, C-terminal domain"/>
    <property type="match status" value="1"/>
</dbReference>
<dbReference type="InterPro" id="IPR011042">
    <property type="entry name" value="6-blade_b-propeller_TolB-like"/>
</dbReference>